<sequence>MDFLAEMYRNDSTRNPNEDVDRWILNIFLQVAALPDSIISAHAQLLLRGLEKEGDDKKQAVYQGVLTGPLNPYPLMVQLPSPSSSPLLDKVQVATTINQDIHTLKLQRLSEQVNAVYIPPRAKPTFTSDDDSVFPLMEKAQEFLT</sequence>
<gene>
    <name evidence="1" type="ORF">BGZ97_010749</name>
</gene>
<comment type="caution">
    <text evidence="1">The sequence shown here is derived from an EMBL/GenBank/DDBJ whole genome shotgun (WGS) entry which is preliminary data.</text>
</comment>
<accession>A0A9P6QN88</accession>
<organism evidence="1 2">
    <name type="scientific">Linnemannia gamsii</name>
    <dbReference type="NCBI Taxonomy" id="64522"/>
    <lineage>
        <taxon>Eukaryota</taxon>
        <taxon>Fungi</taxon>
        <taxon>Fungi incertae sedis</taxon>
        <taxon>Mucoromycota</taxon>
        <taxon>Mortierellomycotina</taxon>
        <taxon>Mortierellomycetes</taxon>
        <taxon>Mortierellales</taxon>
        <taxon>Mortierellaceae</taxon>
        <taxon>Linnemannia</taxon>
    </lineage>
</organism>
<dbReference type="AlphaFoldDB" id="A0A9P6QN88"/>
<protein>
    <submittedName>
        <fullName evidence="1">Uncharacterized protein</fullName>
    </submittedName>
</protein>
<proteinExistence type="predicted"/>
<dbReference type="Proteomes" id="UP000823405">
    <property type="component" value="Unassembled WGS sequence"/>
</dbReference>
<reference evidence="1" key="1">
    <citation type="journal article" date="2020" name="Fungal Divers.">
        <title>Resolving the Mortierellaceae phylogeny through synthesis of multi-gene phylogenetics and phylogenomics.</title>
        <authorList>
            <person name="Vandepol N."/>
            <person name="Liber J."/>
            <person name="Desiro A."/>
            <person name="Na H."/>
            <person name="Kennedy M."/>
            <person name="Barry K."/>
            <person name="Grigoriev I.V."/>
            <person name="Miller A.N."/>
            <person name="O'Donnell K."/>
            <person name="Stajich J.E."/>
            <person name="Bonito G."/>
        </authorList>
    </citation>
    <scope>NUCLEOTIDE SEQUENCE</scope>
    <source>
        <strain evidence="1">NVP60</strain>
    </source>
</reference>
<evidence type="ECO:0000313" key="2">
    <source>
        <dbReference type="Proteomes" id="UP000823405"/>
    </source>
</evidence>
<evidence type="ECO:0000313" key="1">
    <source>
        <dbReference type="EMBL" id="KAG0273332.1"/>
    </source>
</evidence>
<keyword evidence="2" id="KW-1185">Reference proteome</keyword>
<name>A0A9P6QN88_9FUNG</name>
<feature type="non-terminal residue" evidence="1">
    <location>
        <position position="145"/>
    </location>
</feature>
<dbReference type="EMBL" id="JAAAIN010005704">
    <property type="protein sequence ID" value="KAG0273332.1"/>
    <property type="molecule type" value="Genomic_DNA"/>
</dbReference>